<dbReference type="EMBL" id="JAJKFT010000004">
    <property type="protein sequence ID" value="MCC9628262.1"/>
    <property type="molecule type" value="Genomic_DNA"/>
</dbReference>
<comment type="caution">
    <text evidence="2">The sequence shown here is derived from an EMBL/GenBank/DDBJ whole genome shotgun (WGS) entry which is preliminary data.</text>
</comment>
<proteinExistence type="predicted"/>
<evidence type="ECO:0000256" key="1">
    <source>
        <dbReference type="SAM" id="SignalP"/>
    </source>
</evidence>
<dbReference type="Gene3D" id="2.130.10.130">
    <property type="entry name" value="Integrin alpha, N-terminal"/>
    <property type="match status" value="2"/>
</dbReference>
<dbReference type="InterPro" id="IPR028994">
    <property type="entry name" value="Integrin_alpha_N"/>
</dbReference>
<sequence>MLRFTATWRLVGLLLAIGAFTAAAVAEEDRLHSFQRIALTESYFSEGAGAGDINGDGVPDVVYGPYWFAGPDFKTKYEIDVATPQDVNKYADKFFSWVYDFNGDGANDVMMVGLPGSSAVIYENPGKDGLDAHWKRHRVFDGVNNESPQLVNLVGDEGPELVCTHDGFFGFVAMDRDDPFGAWTFHAVSENTGAGRFGHGLGVGDVNGDGRPDILHPQGWLEQPREVPEKSRWRNHAISFCAGPGGADMYAYDVDGDGDNDVITSHSAHAFGLGWYEQVRSGNDVAFKHHLIMGSRPIENRYGVVFSELHAVGLVDMDGDGLKDIVTGKTYWSHHRQAPQWDAGAVVYWFKLVRGEQGIDWIPYQADGEAGIGRQITIQDLNGDELPEIIVGGMKGGHVLMHSAKAVSPQQWQAAQPKPLNADSSAASSAANNLRGAKAVLDEDGRMAGAIEGESLSGRPTSGQVGVQAMGGFKSDRWSGNAQLFWTGGKPKGKLAVELPEFSGTIDLEVVLTCAKDYGIVQLWLDDQKLGEPIDLYENNVVTTGVLRFPKIAAKGNRHTLHVEIIGANPQAVQAYMFGLDAVRIVPRDGDAGEK</sequence>
<feature type="signal peptide" evidence="1">
    <location>
        <begin position="1"/>
        <end position="24"/>
    </location>
</feature>
<accession>A0A9X1ML21</accession>
<keyword evidence="3" id="KW-1185">Reference proteome</keyword>
<dbReference type="Proteomes" id="UP001139103">
    <property type="component" value="Unassembled WGS sequence"/>
</dbReference>
<dbReference type="SUPFAM" id="SSF69318">
    <property type="entry name" value="Integrin alpha N-terminal domain"/>
    <property type="match status" value="1"/>
</dbReference>
<evidence type="ECO:0000313" key="2">
    <source>
        <dbReference type="EMBL" id="MCC9628262.1"/>
    </source>
</evidence>
<dbReference type="PANTHER" id="PTHR44103">
    <property type="entry name" value="PROPROTEIN CONVERTASE P"/>
    <property type="match status" value="1"/>
</dbReference>
<feature type="chain" id="PRO_5040726667" evidence="1">
    <location>
        <begin position="25"/>
        <end position="595"/>
    </location>
</feature>
<name>A0A9X1ML21_9BACT</name>
<evidence type="ECO:0000313" key="3">
    <source>
        <dbReference type="Proteomes" id="UP001139103"/>
    </source>
</evidence>
<organism evidence="2 3">
    <name type="scientific">Blastopirellula sediminis</name>
    <dbReference type="NCBI Taxonomy" id="2894196"/>
    <lineage>
        <taxon>Bacteria</taxon>
        <taxon>Pseudomonadati</taxon>
        <taxon>Planctomycetota</taxon>
        <taxon>Planctomycetia</taxon>
        <taxon>Pirellulales</taxon>
        <taxon>Pirellulaceae</taxon>
        <taxon>Blastopirellula</taxon>
    </lineage>
</organism>
<dbReference type="PANTHER" id="PTHR44103:SF1">
    <property type="entry name" value="PROPROTEIN CONVERTASE P"/>
    <property type="match status" value="1"/>
</dbReference>
<dbReference type="AlphaFoldDB" id="A0A9X1ML21"/>
<keyword evidence="1" id="KW-0732">Signal</keyword>
<dbReference type="RefSeq" id="WP_230217372.1">
    <property type="nucleotide sequence ID" value="NZ_JAJKFT010000004.1"/>
</dbReference>
<gene>
    <name evidence="2" type="ORF">LOC68_07635</name>
</gene>
<protein>
    <submittedName>
        <fullName evidence="2">VCBS repeat-containing protein</fullName>
    </submittedName>
</protein>
<reference evidence="2" key="1">
    <citation type="submission" date="2021-11" db="EMBL/GenBank/DDBJ databases">
        <title>Genome sequence.</title>
        <authorList>
            <person name="Sun Q."/>
        </authorList>
    </citation>
    <scope>NUCLEOTIDE SEQUENCE</scope>
    <source>
        <strain evidence="2">JC732</strain>
    </source>
</reference>